<proteinExistence type="predicted"/>
<dbReference type="AlphaFoldDB" id="A0AA44BF00"/>
<dbReference type="InterPro" id="IPR002880">
    <property type="entry name" value="Pyrv_Fd/Flavodoxin_OxRdtase_N"/>
</dbReference>
<dbReference type="Pfam" id="PF17147">
    <property type="entry name" value="PFOR_II"/>
    <property type="match status" value="1"/>
</dbReference>
<dbReference type="Gene3D" id="3.40.50.920">
    <property type="match status" value="1"/>
</dbReference>
<accession>A0AA44BF00</accession>
<evidence type="ECO:0000259" key="4">
    <source>
        <dbReference type="Pfam" id="PF17147"/>
    </source>
</evidence>
<dbReference type="PANTHER" id="PTHR43088">
    <property type="entry name" value="SUBUNIT OF PYRUVATE:FLAVODOXIN OXIDOREDUCTASE-RELATED"/>
    <property type="match status" value="1"/>
</dbReference>
<comment type="caution">
    <text evidence="5">The sequence shown here is derived from an EMBL/GenBank/DDBJ whole genome shotgun (WGS) entry which is preliminary data.</text>
</comment>
<dbReference type="Pfam" id="PF01855">
    <property type="entry name" value="POR_N"/>
    <property type="match status" value="1"/>
</dbReference>
<dbReference type="CDD" id="cd07034">
    <property type="entry name" value="TPP_PYR_PFOR_IOR-alpha_like"/>
    <property type="match status" value="1"/>
</dbReference>
<evidence type="ECO:0000313" key="6">
    <source>
        <dbReference type="Proteomes" id="UP000449710"/>
    </source>
</evidence>
<protein>
    <submittedName>
        <fullName evidence="5">3-methyl-2-oxobutanoate dehydrogenase subunit VorB</fullName>
    </submittedName>
</protein>
<feature type="domain" description="Pyruvate flavodoxin/ferredoxin oxidoreductase pyrimidine binding" evidence="3">
    <location>
        <begin position="15"/>
        <end position="237"/>
    </location>
</feature>
<dbReference type="InterPro" id="IPR033412">
    <property type="entry name" value="PFOR_II"/>
</dbReference>
<dbReference type="EMBL" id="SUMG01000030">
    <property type="protein sequence ID" value="NBG89562.1"/>
    <property type="molecule type" value="Genomic_DNA"/>
</dbReference>
<dbReference type="NCBIfam" id="NF005507">
    <property type="entry name" value="PRK07119.1"/>
    <property type="match status" value="1"/>
</dbReference>
<reference evidence="5 6" key="1">
    <citation type="submission" date="2019-04" db="EMBL/GenBank/DDBJ databases">
        <title>Isachenkonia alkalipeptolytica gen. nov. sp. nov. a new anaerobic, alkiliphilic organothrophic bacterium capable to reduce synthesized ferrihydrite isolated from a soda lake.</title>
        <authorList>
            <person name="Toshchakov S.V."/>
            <person name="Zavarzina D.G."/>
            <person name="Zhilina T.N."/>
            <person name="Kostrikina N.A."/>
            <person name="Kublanov I.V."/>
        </authorList>
    </citation>
    <scope>NUCLEOTIDE SEQUENCE [LARGE SCALE GENOMIC DNA]</scope>
    <source>
        <strain evidence="5 6">Z-1701</strain>
    </source>
</reference>
<feature type="coiled-coil region" evidence="2">
    <location>
        <begin position="216"/>
        <end position="243"/>
    </location>
</feature>
<evidence type="ECO:0000256" key="2">
    <source>
        <dbReference type="SAM" id="Coils"/>
    </source>
</evidence>
<keyword evidence="2" id="KW-0175">Coiled coil</keyword>
<dbReference type="Gene3D" id="3.40.50.970">
    <property type="match status" value="1"/>
</dbReference>
<dbReference type="GO" id="GO:0016491">
    <property type="term" value="F:oxidoreductase activity"/>
    <property type="evidence" value="ECO:0007669"/>
    <property type="project" value="UniProtKB-KW"/>
</dbReference>
<dbReference type="PANTHER" id="PTHR43088:SF1">
    <property type="entry name" value="SUBUNIT OF PYRUVATE:FLAVODOXIN OXIDOREDUCTASE"/>
    <property type="match status" value="1"/>
</dbReference>
<evidence type="ECO:0000259" key="3">
    <source>
        <dbReference type="Pfam" id="PF01855"/>
    </source>
</evidence>
<feature type="domain" description="Pyruvate:ferredoxin oxidoreductase core" evidence="4">
    <location>
        <begin position="248"/>
        <end position="342"/>
    </location>
</feature>
<dbReference type="InterPro" id="IPR029061">
    <property type="entry name" value="THDP-binding"/>
</dbReference>
<dbReference type="Proteomes" id="UP000449710">
    <property type="component" value="Unassembled WGS sequence"/>
</dbReference>
<name>A0AA44BF00_9CLOT</name>
<keyword evidence="1" id="KW-0560">Oxidoreductase</keyword>
<sequence length="354" mass="38560">MSKTLMKGNEALGAAAIKAGCKYFFGYPITPQNELPEYMSRELPNIEGGAFVQAESEVAAINMIYGAAGAGARCMTSSSSPGMALKQEGISYIAGAELPAVIVNISRGGPGLGGIQPSQADYFQSTRGGGNGDYRHLVYAPATIQEAVDLVMEAFDVADYYRNPVIVIGDGMIGQMMEPVEFKEQKKRELPAKDWATTGTNEERTPNIINSLALDPAKLEEHNQKLTRKYKEMEEKEVRHEDYKVEDAEFVFVAYGTTSRITRNVVDALREEGIKAGMIRPITLWPFPTAAIQNVPASTKALLSVEMSEGQMVDDVKIANEGRLPVYHYGRSGGMIPEPKDIIARAKEILGGVK</sequence>
<gene>
    <name evidence="5" type="primary">vorB</name>
    <name evidence="5" type="ORF">ISALK_13785</name>
</gene>
<keyword evidence="6" id="KW-1185">Reference proteome</keyword>
<dbReference type="InterPro" id="IPR009014">
    <property type="entry name" value="Transketo_C/PFOR_II"/>
</dbReference>
<dbReference type="SUPFAM" id="SSF52518">
    <property type="entry name" value="Thiamin diphosphate-binding fold (THDP-binding)"/>
    <property type="match status" value="1"/>
</dbReference>
<organism evidence="5 6">
    <name type="scientific">Isachenkonia alkalipeptolytica</name>
    <dbReference type="NCBI Taxonomy" id="2565777"/>
    <lineage>
        <taxon>Bacteria</taxon>
        <taxon>Bacillati</taxon>
        <taxon>Bacillota</taxon>
        <taxon>Clostridia</taxon>
        <taxon>Eubacteriales</taxon>
        <taxon>Clostridiaceae</taxon>
        <taxon>Isachenkonia</taxon>
    </lineage>
</organism>
<dbReference type="InterPro" id="IPR052368">
    <property type="entry name" value="2-oxoacid_oxidoreductase"/>
</dbReference>
<dbReference type="RefSeq" id="WP_160723347.1">
    <property type="nucleotide sequence ID" value="NZ_SUMG01000030.1"/>
</dbReference>
<dbReference type="SUPFAM" id="SSF52922">
    <property type="entry name" value="TK C-terminal domain-like"/>
    <property type="match status" value="1"/>
</dbReference>
<evidence type="ECO:0000313" key="5">
    <source>
        <dbReference type="EMBL" id="NBG89562.1"/>
    </source>
</evidence>
<evidence type="ECO:0000256" key="1">
    <source>
        <dbReference type="ARBA" id="ARBA00023002"/>
    </source>
</evidence>